<dbReference type="PANTHER" id="PTHR36435:SF6">
    <property type="entry name" value="ABORTIVE INFECTION PROTEIN"/>
    <property type="match status" value="1"/>
</dbReference>
<proteinExistence type="predicted"/>
<gene>
    <name evidence="3" type="ORF">JCM9152_4024</name>
</gene>
<protein>
    <submittedName>
        <fullName evidence="3">CAAX amino terminal protease family protein</fullName>
    </submittedName>
</protein>
<name>W4QMD8_9BACI</name>
<dbReference type="PANTHER" id="PTHR36435">
    <property type="entry name" value="SLR1288 PROTEIN"/>
    <property type="match status" value="1"/>
</dbReference>
<dbReference type="RefSeq" id="WP_035346787.1">
    <property type="nucleotide sequence ID" value="NZ_BAUU01000037.1"/>
</dbReference>
<dbReference type="InterPro" id="IPR003675">
    <property type="entry name" value="Rce1/LyrA-like_dom"/>
</dbReference>
<dbReference type="GO" id="GO:0006508">
    <property type="term" value="P:proteolysis"/>
    <property type="evidence" value="ECO:0007669"/>
    <property type="project" value="UniProtKB-KW"/>
</dbReference>
<dbReference type="GO" id="GO:0080120">
    <property type="term" value="P:CAAX-box protein maturation"/>
    <property type="evidence" value="ECO:0007669"/>
    <property type="project" value="UniProtKB-ARBA"/>
</dbReference>
<comment type="caution">
    <text evidence="3">The sequence shown here is derived from an EMBL/GenBank/DDBJ whole genome shotgun (WGS) entry which is preliminary data.</text>
</comment>
<organism evidence="3 4">
    <name type="scientific">Halalkalibacter hemicellulosilyticusJCM 9152</name>
    <dbReference type="NCBI Taxonomy" id="1236971"/>
    <lineage>
        <taxon>Bacteria</taxon>
        <taxon>Bacillati</taxon>
        <taxon>Bacillota</taxon>
        <taxon>Bacilli</taxon>
        <taxon>Bacillales</taxon>
        <taxon>Bacillaceae</taxon>
        <taxon>Halalkalibacter</taxon>
    </lineage>
</organism>
<evidence type="ECO:0000259" key="2">
    <source>
        <dbReference type="Pfam" id="PF02517"/>
    </source>
</evidence>
<evidence type="ECO:0000313" key="3">
    <source>
        <dbReference type="EMBL" id="GAE32489.1"/>
    </source>
</evidence>
<reference evidence="3" key="1">
    <citation type="journal article" date="2014" name="Genome Announc.">
        <title>Draft Genome Sequences of Three Alkaliphilic Bacillus Strains, Bacillus wakoensis JCM 9140T, Bacillus akibai JCM 9157T, and Bacillus hemicellulosilyticus JCM 9152T.</title>
        <authorList>
            <person name="Yuki M."/>
            <person name="Oshima K."/>
            <person name="Suda W."/>
            <person name="Oshida Y."/>
            <person name="Kitamura K."/>
            <person name="Iida T."/>
            <person name="Hattori M."/>
            <person name="Ohkuma M."/>
        </authorList>
    </citation>
    <scope>NUCLEOTIDE SEQUENCE [LARGE SCALE GENOMIC DNA]</scope>
    <source>
        <strain evidence="3">JCM 9152</strain>
    </source>
</reference>
<feature type="transmembrane region" description="Helical" evidence="1">
    <location>
        <begin position="76"/>
        <end position="100"/>
    </location>
</feature>
<feature type="transmembrane region" description="Helical" evidence="1">
    <location>
        <begin position="194"/>
        <end position="215"/>
    </location>
</feature>
<feature type="transmembrane region" description="Helical" evidence="1">
    <location>
        <begin position="36"/>
        <end position="56"/>
    </location>
</feature>
<evidence type="ECO:0000256" key="1">
    <source>
        <dbReference type="SAM" id="Phobius"/>
    </source>
</evidence>
<keyword evidence="1" id="KW-0812">Transmembrane</keyword>
<keyword evidence="4" id="KW-1185">Reference proteome</keyword>
<keyword evidence="1" id="KW-0472">Membrane</keyword>
<dbReference type="InterPro" id="IPR052710">
    <property type="entry name" value="CAAX_protease"/>
</dbReference>
<sequence>MNRRYWWIIITFLIIQFSILPGQYILYWFGVEIERIFGMWNVIAFSIGLVIMLLLLRKDMQDRHLVRDRTSRGDALIWSIIGIFMAFAAQYAAAFVQMVILGFEPGSENTEIIVEFAQAFPLFIIVVAIIGPIIEEIVFRLVIFGSLYKRFNFWIAGILSSLIFAAMHGDFQNLLVYTAMGLTFAFLYVKTKRIIVPIIAHVAINLFVALVQVVFADQINDMINEFEEVQQQVLLFIGGLL</sequence>
<accession>W4QMD8</accession>
<keyword evidence="3" id="KW-0645">Protease</keyword>
<feature type="transmembrane region" description="Helical" evidence="1">
    <location>
        <begin position="120"/>
        <end position="139"/>
    </location>
</feature>
<dbReference type="Proteomes" id="UP000018895">
    <property type="component" value="Unassembled WGS sequence"/>
</dbReference>
<dbReference type="EMBL" id="BAUU01000037">
    <property type="protein sequence ID" value="GAE32489.1"/>
    <property type="molecule type" value="Genomic_DNA"/>
</dbReference>
<dbReference type="GO" id="GO:0004175">
    <property type="term" value="F:endopeptidase activity"/>
    <property type="evidence" value="ECO:0007669"/>
    <property type="project" value="UniProtKB-ARBA"/>
</dbReference>
<feature type="transmembrane region" description="Helical" evidence="1">
    <location>
        <begin position="174"/>
        <end position="189"/>
    </location>
</feature>
<feature type="transmembrane region" description="Helical" evidence="1">
    <location>
        <begin position="151"/>
        <end position="168"/>
    </location>
</feature>
<feature type="domain" description="CAAX prenyl protease 2/Lysostaphin resistance protein A-like" evidence="2">
    <location>
        <begin position="119"/>
        <end position="207"/>
    </location>
</feature>
<evidence type="ECO:0000313" key="4">
    <source>
        <dbReference type="Proteomes" id="UP000018895"/>
    </source>
</evidence>
<dbReference type="Pfam" id="PF02517">
    <property type="entry name" value="Rce1-like"/>
    <property type="match status" value="1"/>
</dbReference>
<dbReference type="AlphaFoldDB" id="W4QMD8"/>
<dbReference type="STRING" id="1236971.JCM9152_4024"/>
<dbReference type="OrthoDB" id="2194912at2"/>
<keyword evidence="1" id="KW-1133">Transmembrane helix</keyword>
<feature type="transmembrane region" description="Helical" evidence="1">
    <location>
        <begin position="7"/>
        <end position="30"/>
    </location>
</feature>
<keyword evidence="3" id="KW-0378">Hydrolase</keyword>